<feature type="domain" description="Tyr recombinase" evidence="6">
    <location>
        <begin position="164"/>
        <end position="359"/>
    </location>
</feature>
<dbReference type="PROSITE" id="PS51900">
    <property type="entry name" value="CB"/>
    <property type="match status" value="1"/>
</dbReference>
<evidence type="ECO:0000256" key="3">
    <source>
        <dbReference type="ARBA" id="ARBA00023125"/>
    </source>
</evidence>
<dbReference type="InterPro" id="IPR013762">
    <property type="entry name" value="Integrase-like_cat_sf"/>
</dbReference>
<dbReference type="Pfam" id="PF00589">
    <property type="entry name" value="Phage_integrase"/>
    <property type="match status" value="1"/>
</dbReference>
<dbReference type="Pfam" id="PF14659">
    <property type="entry name" value="Phage_int_SAM_3"/>
    <property type="match status" value="1"/>
</dbReference>
<comment type="similarity">
    <text evidence="1">Belongs to the 'phage' integrase family.</text>
</comment>
<keyword evidence="3 5" id="KW-0238">DNA-binding</keyword>
<dbReference type="InterPro" id="IPR002104">
    <property type="entry name" value="Integrase_catalytic"/>
</dbReference>
<dbReference type="PROSITE" id="PS51898">
    <property type="entry name" value="TYR_RECOMBINASE"/>
    <property type="match status" value="1"/>
</dbReference>
<dbReference type="GO" id="GO:0003677">
    <property type="term" value="F:DNA binding"/>
    <property type="evidence" value="ECO:0007669"/>
    <property type="project" value="UniProtKB-UniRule"/>
</dbReference>
<dbReference type="InterPro" id="IPR010998">
    <property type="entry name" value="Integrase_recombinase_N"/>
</dbReference>
<sequence length="370" mass="42349">MAWVVERHGARGTRYRGGYRDPDGRLRSAGTFSTRRDALRAANREEQKVLAGAWHDTTLGEVTFHDYVRGEWLPNKHVEASTRAAYISYLNKHFYPYFGQRKLNRISPSLVQDWVTEAKGAGLSPRSIRKYHVMLSSIFARAVKDRVLVHNPCDHTELPKVITRKARTLTPDEYTRLLAAIPEQHRLMVETLIEAGLRWGELIALKPRHIDFLRRSLTVEETIVEVSKKHSPTGQRYLVKPYPKDNEPRSFGVRQAWLDAIAQHIQTNHIGHDDLLFATRAGTPISRNTFRTRIWLPSVKTSGIDFPVRVHDLRHAHASWLLAGGADLASVMERMGHSQIQTTQKYLHTLPDTDQRNLDALTRIQNRGDS</sequence>
<keyword evidence="4" id="KW-0233">DNA recombination</keyword>
<dbReference type="PANTHER" id="PTHR30349:SF64">
    <property type="entry name" value="PROPHAGE INTEGRASE INTD-RELATED"/>
    <property type="match status" value="1"/>
</dbReference>
<evidence type="ECO:0000256" key="5">
    <source>
        <dbReference type="PROSITE-ProRule" id="PRU01248"/>
    </source>
</evidence>
<dbReference type="InterPro" id="IPR011010">
    <property type="entry name" value="DNA_brk_join_enz"/>
</dbReference>
<dbReference type="InterPro" id="IPR050090">
    <property type="entry name" value="Tyrosine_recombinase_XerCD"/>
</dbReference>
<accession>A0A316TI97</accession>
<dbReference type="Gene3D" id="1.10.443.10">
    <property type="entry name" value="Intergrase catalytic core"/>
    <property type="match status" value="1"/>
</dbReference>
<dbReference type="GO" id="GO:0015074">
    <property type="term" value="P:DNA integration"/>
    <property type="evidence" value="ECO:0007669"/>
    <property type="project" value="UniProtKB-KW"/>
</dbReference>
<evidence type="ECO:0000313" key="8">
    <source>
        <dbReference type="EMBL" id="PWN04267.1"/>
    </source>
</evidence>
<dbReference type="RefSeq" id="WP_109691774.1">
    <property type="nucleotide sequence ID" value="NZ_QGDD01000001.1"/>
</dbReference>
<dbReference type="Gene3D" id="1.10.150.130">
    <property type="match status" value="1"/>
</dbReference>
<dbReference type="Proteomes" id="UP000245507">
    <property type="component" value="Unassembled WGS sequence"/>
</dbReference>
<evidence type="ECO:0000259" key="6">
    <source>
        <dbReference type="PROSITE" id="PS51898"/>
    </source>
</evidence>
<dbReference type="InterPro" id="IPR004107">
    <property type="entry name" value="Integrase_SAM-like_N"/>
</dbReference>
<feature type="domain" description="Core-binding (CB)" evidence="7">
    <location>
        <begin position="45"/>
        <end position="143"/>
    </location>
</feature>
<dbReference type="GO" id="GO:0006310">
    <property type="term" value="P:DNA recombination"/>
    <property type="evidence" value="ECO:0007669"/>
    <property type="project" value="UniProtKB-KW"/>
</dbReference>
<proteinExistence type="inferred from homology"/>
<reference evidence="8 9" key="1">
    <citation type="submission" date="2018-05" db="EMBL/GenBank/DDBJ databases">
        <title>Nocardioides silvaticus genome.</title>
        <authorList>
            <person name="Li C."/>
            <person name="Wang G."/>
        </authorList>
    </citation>
    <scope>NUCLEOTIDE SEQUENCE [LARGE SCALE GENOMIC DNA]</scope>
    <source>
        <strain evidence="8 9">CCTCC AB 2018079</strain>
    </source>
</reference>
<evidence type="ECO:0000256" key="2">
    <source>
        <dbReference type="ARBA" id="ARBA00022908"/>
    </source>
</evidence>
<dbReference type="InterPro" id="IPR044068">
    <property type="entry name" value="CB"/>
</dbReference>
<dbReference type="PANTHER" id="PTHR30349">
    <property type="entry name" value="PHAGE INTEGRASE-RELATED"/>
    <property type="match status" value="1"/>
</dbReference>
<dbReference type="AlphaFoldDB" id="A0A316TI97"/>
<evidence type="ECO:0000259" key="7">
    <source>
        <dbReference type="PROSITE" id="PS51900"/>
    </source>
</evidence>
<dbReference type="EMBL" id="QGDD01000001">
    <property type="protein sequence ID" value="PWN04267.1"/>
    <property type="molecule type" value="Genomic_DNA"/>
</dbReference>
<gene>
    <name evidence="8" type="ORF">DJ010_01020</name>
</gene>
<dbReference type="SUPFAM" id="SSF56349">
    <property type="entry name" value="DNA breaking-rejoining enzymes"/>
    <property type="match status" value="1"/>
</dbReference>
<keyword evidence="9" id="KW-1185">Reference proteome</keyword>
<name>A0A316TI97_9ACTN</name>
<dbReference type="OrthoDB" id="1822491at2"/>
<comment type="caution">
    <text evidence="8">The sequence shown here is derived from an EMBL/GenBank/DDBJ whole genome shotgun (WGS) entry which is preliminary data.</text>
</comment>
<keyword evidence="2" id="KW-0229">DNA integration</keyword>
<organism evidence="8 9">
    <name type="scientific">Nocardioides silvaticus</name>
    <dbReference type="NCBI Taxonomy" id="2201891"/>
    <lineage>
        <taxon>Bacteria</taxon>
        <taxon>Bacillati</taxon>
        <taxon>Actinomycetota</taxon>
        <taxon>Actinomycetes</taxon>
        <taxon>Propionibacteriales</taxon>
        <taxon>Nocardioidaceae</taxon>
        <taxon>Nocardioides</taxon>
    </lineage>
</organism>
<evidence type="ECO:0000256" key="4">
    <source>
        <dbReference type="ARBA" id="ARBA00023172"/>
    </source>
</evidence>
<evidence type="ECO:0000313" key="9">
    <source>
        <dbReference type="Proteomes" id="UP000245507"/>
    </source>
</evidence>
<evidence type="ECO:0000256" key="1">
    <source>
        <dbReference type="ARBA" id="ARBA00008857"/>
    </source>
</evidence>
<protein>
    <submittedName>
        <fullName evidence="8">Site-specific integrase</fullName>
    </submittedName>
</protein>
<dbReference type="CDD" id="cd00397">
    <property type="entry name" value="DNA_BRE_C"/>
    <property type="match status" value="1"/>
</dbReference>